<keyword evidence="9" id="KW-0067">ATP-binding</keyword>
<evidence type="ECO:0000256" key="2">
    <source>
        <dbReference type="ARBA" id="ARBA00004141"/>
    </source>
</evidence>
<keyword evidence="5" id="KW-0808">Transferase</keyword>
<dbReference type="SUPFAM" id="SSF55874">
    <property type="entry name" value="ATPase domain of HSP90 chaperone/DNA topoisomerase II/histidine kinase"/>
    <property type="match status" value="1"/>
</dbReference>
<organism evidence="13 14">
    <name type="scientific">Vreelandella sulfidaeris</name>
    <dbReference type="NCBI Taxonomy" id="115553"/>
    <lineage>
        <taxon>Bacteria</taxon>
        <taxon>Pseudomonadati</taxon>
        <taxon>Pseudomonadota</taxon>
        <taxon>Gammaproteobacteria</taxon>
        <taxon>Oceanospirillales</taxon>
        <taxon>Halomonadaceae</taxon>
        <taxon>Vreelandella</taxon>
    </lineage>
</organism>
<evidence type="ECO:0000313" key="13">
    <source>
        <dbReference type="EMBL" id="BBI65455.1"/>
    </source>
</evidence>
<dbReference type="GO" id="GO:0005886">
    <property type="term" value="C:plasma membrane"/>
    <property type="evidence" value="ECO:0007669"/>
    <property type="project" value="TreeGrafter"/>
</dbReference>
<evidence type="ECO:0000256" key="7">
    <source>
        <dbReference type="ARBA" id="ARBA00022741"/>
    </source>
</evidence>
<comment type="catalytic activity">
    <reaction evidence="1">
        <text>ATP + protein L-histidine = ADP + protein N-phospho-L-histidine.</text>
        <dbReference type="EC" id="2.7.13.3"/>
    </reaction>
</comment>
<dbReference type="SMART" id="SM00387">
    <property type="entry name" value="HATPase_c"/>
    <property type="match status" value="1"/>
</dbReference>
<evidence type="ECO:0000256" key="8">
    <source>
        <dbReference type="ARBA" id="ARBA00022777"/>
    </source>
</evidence>
<keyword evidence="13" id="KW-0614">Plasmid</keyword>
<name>A0A455UH23_9GAMM</name>
<dbReference type="EMBL" id="AP019515">
    <property type="protein sequence ID" value="BBI65455.1"/>
    <property type="molecule type" value="Genomic_DNA"/>
</dbReference>
<evidence type="ECO:0000256" key="4">
    <source>
        <dbReference type="ARBA" id="ARBA00022553"/>
    </source>
</evidence>
<dbReference type="PANTHER" id="PTHR45436">
    <property type="entry name" value="SENSOR HISTIDINE KINASE YKOH"/>
    <property type="match status" value="1"/>
</dbReference>
<dbReference type="PANTHER" id="PTHR45436:SF14">
    <property type="entry name" value="SENSOR PROTEIN QSEC"/>
    <property type="match status" value="1"/>
</dbReference>
<dbReference type="InterPro" id="IPR005467">
    <property type="entry name" value="His_kinase_dom"/>
</dbReference>
<evidence type="ECO:0000259" key="12">
    <source>
        <dbReference type="PROSITE" id="PS50109"/>
    </source>
</evidence>
<keyword evidence="4" id="KW-0597">Phosphoprotein</keyword>
<dbReference type="GO" id="GO:0004673">
    <property type="term" value="F:protein histidine kinase activity"/>
    <property type="evidence" value="ECO:0007669"/>
    <property type="project" value="UniProtKB-EC"/>
</dbReference>
<proteinExistence type="predicted"/>
<keyword evidence="10" id="KW-0472">Membrane</keyword>
<keyword evidence="7" id="KW-0547">Nucleotide-binding</keyword>
<evidence type="ECO:0000256" key="6">
    <source>
        <dbReference type="ARBA" id="ARBA00022692"/>
    </source>
</evidence>
<protein>
    <recommendedName>
        <fullName evidence="3">histidine kinase</fullName>
        <ecNumber evidence="3">2.7.13.3</ecNumber>
    </recommendedName>
</protein>
<dbReference type="Gene3D" id="3.30.565.10">
    <property type="entry name" value="Histidine kinase-like ATPase, C-terminal domain"/>
    <property type="match status" value="1"/>
</dbReference>
<dbReference type="AlphaFoldDB" id="A0A455UH23"/>
<dbReference type="PROSITE" id="PS50109">
    <property type="entry name" value="HIS_KIN"/>
    <property type="match status" value="1"/>
</dbReference>
<dbReference type="GO" id="GO:0000160">
    <property type="term" value="P:phosphorelay signal transduction system"/>
    <property type="evidence" value="ECO:0007669"/>
    <property type="project" value="UniProtKB-KW"/>
</dbReference>
<sequence length="157" mass="17424">MATTSSATIDLYPIIAELVAELWPLAEERDQHLRLTGLTRLEVRADEIEVGILFRNLLDNALRYTSEGGQVEVELALWEGLPQLTVRHGPRTPEALLDKVTERFRRASGQGTTGSGLGLSIVSELVQRQQAILTLTNREPSGLEVSVRWERVYACAS</sequence>
<dbReference type="Proteomes" id="UP000320231">
    <property type="component" value="Plasmid pBAA-803-A"/>
</dbReference>
<keyword evidence="10" id="KW-1133">Transmembrane helix</keyword>
<keyword evidence="6" id="KW-0812">Transmembrane</keyword>
<keyword evidence="8" id="KW-0418">Kinase</keyword>
<dbReference type="InterPro" id="IPR036890">
    <property type="entry name" value="HATPase_C_sf"/>
</dbReference>
<dbReference type="EC" id="2.7.13.3" evidence="3"/>
<evidence type="ECO:0000256" key="1">
    <source>
        <dbReference type="ARBA" id="ARBA00000085"/>
    </source>
</evidence>
<evidence type="ECO:0000313" key="14">
    <source>
        <dbReference type="Proteomes" id="UP000320231"/>
    </source>
</evidence>
<dbReference type="Pfam" id="PF02518">
    <property type="entry name" value="HATPase_c"/>
    <property type="match status" value="1"/>
</dbReference>
<feature type="domain" description="Histidine kinase" evidence="12">
    <location>
        <begin position="1"/>
        <end position="153"/>
    </location>
</feature>
<keyword evidence="11" id="KW-0902">Two-component regulatory system</keyword>
<evidence type="ECO:0000256" key="9">
    <source>
        <dbReference type="ARBA" id="ARBA00022840"/>
    </source>
</evidence>
<comment type="subcellular location">
    <subcellularLocation>
        <location evidence="2">Membrane</location>
        <topology evidence="2">Multi-pass membrane protein</topology>
    </subcellularLocation>
</comment>
<reference evidence="13 14" key="1">
    <citation type="journal article" date="2019" name="Microbiol. Resour. Announc.">
        <title>Complete Genome Sequence of Halomonas sulfidaeris Strain Esulfide1 Isolated from a Metal Sulfide Rock at a Depth of 2,200 Meters, Obtained Using Nanopore Sequencing.</title>
        <authorList>
            <person name="Saito M."/>
            <person name="Nishigata A."/>
            <person name="Galipon J."/>
            <person name="Arakawa K."/>
        </authorList>
    </citation>
    <scope>NUCLEOTIDE SEQUENCE [LARGE SCALE GENOMIC DNA]</scope>
    <source>
        <strain evidence="13 14">ATCC BAA-803</strain>
        <plasmid evidence="14">pbaa-803-a dna</plasmid>
    </source>
</reference>
<accession>A0A455UH23</accession>
<dbReference type="GO" id="GO:0005524">
    <property type="term" value="F:ATP binding"/>
    <property type="evidence" value="ECO:0007669"/>
    <property type="project" value="UniProtKB-KW"/>
</dbReference>
<evidence type="ECO:0000256" key="3">
    <source>
        <dbReference type="ARBA" id="ARBA00012438"/>
    </source>
</evidence>
<dbReference type="InterPro" id="IPR050428">
    <property type="entry name" value="TCS_sensor_his_kinase"/>
</dbReference>
<gene>
    <name evidence="13" type="ORF">HSBAA_PA_0580</name>
</gene>
<geneLocation type="plasmid" evidence="14">
    <name>pbaa-803-a dna</name>
</geneLocation>
<dbReference type="InterPro" id="IPR003594">
    <property type="entry name" value="HATPase_dom"/>
</dbReference>
<evidence type="ECO:0000256" key="11">
    <source>
        <dbReference type="ARBA" id="ARBA00023012"/>
    </source>
</evidence>
<evidence type="ECO:0000256" key="10">
    <source>
        <dbReference type="ARBA" id="ARBA00022989"/>
    </source>
</evidence>
<evidence type="ECO:0000256" key="5">
    <source>
        <dbReference type="ARBA" id="ARBA00022679"/>
    </source>
</evidence>
<dbReference type="KEGG" id="hsr:HSBAA_PA_0580"/>